<evidence type="ECO:0000313" key="2">
    <source>
        <dbReference type="EMBL" id="QDZ39934.1"/>
    </source>
</evidence>
<evidence type="ECO:0000313" key="3">
    <source>
        <dbReference type="Proteomes" id="UP000318453"/>
    </source>
</evidence>
<feature type="region of interest" description="Disordered" evidence="1">
    <location>
        <begin position="106"/>
        <end position="125"/>
    </location>
</feature>
<sequence>MELKQFWENFGQGSIYYPQLAKKLGGVSATILYLTLWQWLTEQSKQQFSWEEIAEATGLSDTEQRLAKEELEARSLLKLTLISPENQIWSYELNLEQLEVILANDSSREPTTPTQSYSPPKNDPYFPPRRQSIAVKVTPHYQFSGPWNSQKQLDRFQDALLEYAKQQGHPNPGAWVFKIIDGISKGIKSPFWEEFIADIPLGESQKVQQEWEIEPGVPYPAFERERIQYYTNKGEPLESAVAKARSELRDPVKARDLWEGFLRKCDRVADEALKAKKMGVTNPYLPPSFSETSEVSKESVMAKLSQLEADTPLLEEDAPPEQTLGTEEKSPPEIPNLEDLQNLYNSPMTKHWVEEQIAKHPEWGYAIVDGKVVDQYPF</sequence>
<protein>
    <submittedName>
        <fullName evidence="2">Uncharacterized protein</fullName>
    </submittedName>
</protein>
<feature type="compositionally biased region" description="Polar residues" evidence="1">
    <location>
        <begin position="109"/>
        <end position="119"/>
    </location>
</feature>
<organism evidence="2 3">
    <name type="scientific">Euhalothece natronophila Z-M001</name>
    <dbReference type="NCBI Taxonomy" id="522448"/>
    <lineage>
        <taxon>Bacteria</taxon>
        <taxon>Bacillati</taxon>
        <taxon>Cyanobacteriota</taxon>
        <taxon>Cyanophyceae</taxon>
        <taxon>Oscillatoriophycideae</taxon>
        <taxon>Chroococcales</taxon>
        <taxon>Halothecacae</taxon>
        <taxon>Halothece cluster</taxon>
        <taxon>Euhalothece</taxon>
    </lineage>
</organism>
<dbReference type="Proteomes" id="UP000318453">
    <property type="component" value="Chromosome"/>
</dbReference>
<dbReference type="KEGG" id="enn:FRE64_08250"/>
<proteinExistence type="predicted"/>
<accession>A0A5B8NLK5</accession>
<dbReference type="AlphaFoldDB" id="A0A5B8NLK5"/>
<feature type="region of interest" description="Disordered" evidence="1">
    <location>
        <begin position="309"/>
        <end position="339"/>
    </location>
</feature>
<dbReference type="OrthoDB" id="1258529at2"/>
<dbReference type="EMBL" id="CP042326">
    <property type="protein sequence ID" value="QDZ39934.1"/>
    <property type="molecule type" value="Genomic_DNA"/>
</dbReference>
<keyword evidence="3" id="KW-1185">Reference proteome</keyword>
<dbReference type="RefSeq" id="WP_146295530.1">
    <property type="nucleotide sequence ID" value="NZ_CP042326.1"/>
</dbReference>
<reference evidence="2 3" key="1">
    <citation type="submission" date="2019-08" db="EMBL/GenBank/DDBJ databases">
        <title>Carotenoids and Carotenoid Binding Proteins in the Halophilic Cyanobacterium Euhalothece sp. ZM00.</title>
        <authorList>
            <person name="Cho S.M."/>
            <person name="Song J.Y."/>
            <person name="Park Y.-I."/>
        </authorList>
    </citation>
    <scope>NUCLEOTIDE SEQUENCE [LARGE SCALE GENOMIC DNA]</scope>
    <source>
        <strain evidence="2 3">Z-M001</strain>
    </source>
</reference>
<name>A0A5B8NLK5_9CHRO</name>
<evidence type="ECO:0000256" key="1">
    <source>
        <dbReference type="SAM" id="MobiDB-lite"/>
    </source>
</evidence>
<gene>
    <name evidence="2" type="ORF">FRE64_08250</name>
</gene>